<protein>
    <recommendedName>
        <fullName evidence="3">Transposase</fullName>
    </recommendedName>
</protein>
<dbReference type="Proteomes" id="UP001159428">
    <property type="component" value="Unassembled WGS sequence"/>
</dbReference>
<evidence type="ECO:0000313" key="1">
    <source>
        <dbReference type="EMBL" id="CAH3161098.1"/>
    </source>
</evidence>
<comment type="caution">
    <text evidence="1">The sequence shown here is derived from an EMBL/GenBank/DDBJ whole genome shotgun (WGS) entry which is preliminary data.</text>
</comment>
<gene>
    <name evidence="1" type="ORF">PMEA_00032712</name>
</gene>
<name>A0AAU9Y088_9CNID</name>
<dbReference type="AlphaFoldDB" id="A0AAU9Y088"/>
<proteinExistence type="predicted"/>
<keyword evidence="2" id="KW-1185">Reference proteome</keyword>
<accession>A0AAU9Y088</accession>
<dbReference type="PANTHER" id="PTHR47163">
    <property type="entry name" value="DDE_TNP_IS1595 DOMAIN-CONTAINING PROTEIN"/>
    <property type="match status" value="1"/>
</dbReference>
<dbReference type="EMBL" id="CALNXJ010000078">
    <property type="protein sequence ID" value="CAH3161098.1"/>
    <property type="molecule type" value="Genomic_DNA"/>
</dbReference>
<dbReference type="InterPro" id="IPR053164">
    <property type="entry name" value="IS1016-like_transposase"/>
</dbReference>
<organism evidence="1 2">
    <name type="scientific">Pocillopora meandrina</name>
    <dbReference type="NCBI Taxonomy" id="46732"/>
    <lineage>
        <taxon>Eukaryota</taxon>
        <taxon>Metazoa</taxon>
        <taxon>Cnidaria</taxon>
        <taxon>Anthozoa</taxon>
        <taxon>Hexacorallia</taxon>
        <taxon>Scleractinia</taxon>
        <taxon>Astrocoeniina</taxon>
        <taxon>Pocilloporidae</taxon>
        <taxon>Pocillopora</taxon>
    </lineage>
</organism>
<sequence length="161" mass="18333">MKVAETIWVNDGYIWPDKRCRMWLSVRSGSIFERSNIPLSTWLHLMFPWATQISGSKISWLTSLSKPTVIRALRSICSNKILNAEIKLGGVGKTVEIDKSKFGAKRKYKRGRVSEGPWVFGVVERESQRVPVFRVPDRTGETLVHRLITTHILPGTITDLL</sequence>
<reference evidence="1 2" key="1">
    <citation type="submission" date="2022-05" db="EMBL/GenBank/DDBJ databases">
        <authorList>
            <consortium name="Genoscope - CEA"/>
            <person name="William W."/>
        </authorList>
    </citation>
    <scope>NUCLEOTIDE SEQUENCE [LARGE SCALE GENOMIC DNA]</scope>
</reference>
<evidence type="ECO:0000313" key="2">
    <source>
        <dbReference type="Proteomes" id="UP001159428"/>
    </source>
</evidence>
<evidence type="ECO:0008006" key="3">
    <source>
        <dbReference type="Google" id="ProtNLM"/>
    </source>
</evidence>
<dbReference type="PANTHER" id="PTHR47163:SF2">
    <property type="entry name" value="SI:DKEY-17M8.2"/>
    <property type="match status" value="1"/>
</dbReference>